<keyword evidence="2" id="KW-1185">Reference proteome</keyword>
<sequence>MKILATYRTQIRIEEVAGRDAKVRYVRVLKQVRRHHLNLPVMRAHPRRGGLANSDLMPRIIAGVLRKAAIGCARFDLDALPPMIRVEPDNGGFMASVHLIED</sequence>
<dbReference type="Proteomes" id="UP000548867">
    <property type="component" value="Unassembled WGS sequence"/>
</dbReference>
<organism evidence="1 2">
    <name type="scientific">Novosphingobium sediminicola</name>
    <dbReference type="NCBI Taxonomy" id="563162"/>
    <lineage>
        <taxon>Bacteria</taxon>
        <taxon>Pseudomonadati</taxon>
        <taxon>Pseudomonadota</taxon>
        <taxon>Alphaproteobacteria</taxon>
        <taxon>Sphingomonadales</taxon>
        <taxon>Sphingomonadaceae</taxon>
        <taxon>Novosphingobium</taxon>
    </lineage>
</organism>
<proteinExistence type="predicted"/>
<evidence type="ECO:0000313" key="1">
    <source>
        <dbReference type="EMBL" id="MBB3957694.1"/>
    </source>
</evidence>
<reference evidence="1 2" key="1">
    <citation type="submission" date="2020-08" db="EMBL/GenBank/DDBJ databases">
        <title>Genomic Encyclopedia of Type Strains, Phase IV (KMG-IV): sequencing the most valuable type-strain genomes for metagenomic binning, comparative biology and taxonomic classification.</title>
        <authorList>
            <person name="Goeker M."/>
        </authorList>
    </citation>
    <scope>NUCLEOTIDE SEQUENCE [LARGE SCALE GENOMIC DNA]</scope>
    <source>
        <strain evidence="1 2">DSM 27057</strain>
    </source>
</reference>
<dbReference type="AlphaFoldDB" id="A0A7W6CN57"/>
<dbReference type="RefSeq" id="WP_183629222.1">
    <property type="nucleotide sequence ID" value="NZ_JACIDX010000031.1"/>
</dbReference>
<evidence type="ECO:0000313" key="2">
    <source>
        <dbReference type="Proteomes" id="UP000548867"/>
    </source>
</evidence>
<name>A0A7W6CN57_9SPHN</name>
<accession>A0A7W6CN57</accession>
<gene>
    <name evidence="1" type="ORF">GGR38_004669</name>
</gene>
<comment type="caution">
    <text evidence="1">The sequence shown here is derived from an EMBL/GenBank/DDBJ whole genome shotgun (WGS) entry which is preliminary data.</text>
</comment>
<dbReference type="EMBL" id="JACIDX010000031">
    <property type="protein sequence ID" value="MBB3957694.1"/>
    <property type="molecule type" value="Genomic_DNA"/>
</dbReference>
<protein>
    <submittedName>
        <fullName evidence="1">Uncharacterized protein</fullName>
    </submittedName>
</protein>